<reference evidence="3" key="3">
    <citation type="submission" date="2025-08" db="UniProtKB">
        <authorList>
            <consortium name="RefSeq"/>
        </authorList>
    </citation>
    <scope>IDENTIFICATION</scope>
    <source>
        <strain evidence="3">CBS 342.82</strain>
    </source>
</reference>
<dbReference type="Proteomes" id="UP000504637">
    <property type="component" value="Unplaced"/>
</dbReference>
<accession>A0A6J3M735</accession>
<name>A0A6J3M735_9PEZI</name>
<evidence type="ECO:0000313" key="2">
    <source>
        <dbReference type="Proteomes" id="UP000504637"/>
    </source>
</evidence>
<feature type="compositionally biased region" description="Low complexity" evidence="1">
    <location>
        <begin position="137"/>
        <end position="146"/>
    </location>
</feature>
<feature type="compositionally biased region" description="Low complexity" evidence="1">
    <location>
        <begin position="166"/>
        <end position="175"/>
    </location>
</feature>
<dbReference type="GeneID" id="54357445"/>
<evidence type="ECO:0000313" key="3">
    <source>
        <dbReference type="RefSeq" id="XP_033460917.1"/>
    </source>
</evidence>
<feature type="region of interest" description="Disordered" evidence="1">
    <location>
        <begin position="116"/>
        <end position="175"/>
    </location>
</feature>
<sequence>MPYLALFSAVTLHPSRPPHRRMHLRFAHRRVASSWRSSHASVLQFSSMSLECDWAMPRCVEDVRTCCATAPQWISLTRTEILPPIAKSDIRVHICIPDRSLLSFPSEFPDKQHFNLKQLPTDTSPFLPTSTSKNSHRPSTCTSSPSSSPPSRPSPSASPPPPRPSPTSRSPSRAS</sequence>
<reference evidence="3" key="1">
    <citation type="submission" date="2020-01" db="EMBL/GenBank/DDBJ databases">
        <authorList>
            <consortium name="DOE Joint Genome Institute"/>
            <person name="Haridas S."/>
            <person name="Albert R."/>
            <person name="Binder M."/>
            <person name="Bloem J."/>
            <person name="Labutti K."/>
            <person name="Salamov A."/>
            <person name="Andreopoulos B."/>
            <person name="Baker S.E."/>
            <person name="Barry K."/>
            <person name="Bills G."/>
            <person name="Bluhm B.H."/>
            <person name="Cannon C."/>
            <person name="Castanera R."/>
            <person name="Culley D.E."/>
            <person name="Daum C."/>
            <person name="Ezra D."/>
            <person name="Gonzalez J.B."/>
            <person name="Henrissat B."/>
            <person name="Kuo A."/>
            <person name="Liang C."/>
            <person name="Lipzen A."/>
            <person name="Lutzoni F."/>
            <person name="Magnuson J."/>
            <person name="Mondo S."/>
            <person name="Nolan M."/>
            <person name="Ohm R."/>
            <person name="Pangilinan J."/>
            <person name="Park H.-J."/>
            <person name="Ramirez L."/>
            <person name="Alfaro M."/>
            <person name="Sun H."/>
            <person name="Tritt A."/>
            <person name="Yoshinaga Y."/>
            <person name="Zwiers L.-H."/>
            <person name="Turgeon B.G."/>
            <person name="Goodwin S.B."/>
            <person name="Spatafora J.W."/>
            <person name="Crous P.W."/>
            <person name="Grigoriev I.V."/>
        </authorList>
    </citation>
    <scope>NUCLEOTIDE SEQUENCE</scope>
    <source>
        <strain evidence="3">CBS 342.82</strain>
    </source>
</reference>
<keyword evidence="2" id="KW-1185">Reference proteome</keyword>
<protein>
    <submittedName>
        <fullName evidence="3">Uncharacterized protein</fullName>
    </submittedName>
</protein>
<reference evidence="3" key="2">
    <citation type="submission" date="2020-04" db="EMBL/GenBank/DDBJ databases">
        <authorList>
            <consortium name="NCBI Genome Project"/>
        </authorList>
    </citation>
    <scope>NUCLEOTIDE SEQUENCE</scope>
    <source>
        <strain evidence="3">CBS 342.82</strain>
    </source>
</reference>
<organism evidence="3">
    <name type="scientific">Dissoconium aciculare CBS 342.82</name>
    <dbReference type="NCBI Taxonomy" id="1314786"/>
    <lineage>
        <taxon>Eukaryota</taxon>
        <taxon>Fungi</taxon>
        <taxon>Dikarya</taxon>
        <taxon>Ascomycota</taxon>
        <taxon>Pezizomycotina</taxon>
        <taxon>Dothideomycetes</taxon>
        <taxon>Dothideomycetidae</taxon>
        <taxon>Mycosphaerellales</taxon>
        <taxon>Dissoconiaceae</taxon>
        <taxon>Dissoconium</taxon>
    </lineage>
</organism>
<feature type="compositionally biased region" description="Polar residues" evidence="1">
    <location>
        <begin position="118"/>
        <end position="133"/>
    </location>
</feature>
<proteinExistence type="predicted"/>
<feature type="compositionally biased region" description="Pro residues" evidence="1">
    <location>
        <begin position="147"/>
        <end position="165"/>
    </location>
</feature>
<gene>
    <name evidence="3" type="ORF">K489DRAFT_210261</name>
</gene>
<dbReference type="AlphaFoldDB" id="A0A6J3M735"/>
<dbReference type="RefSeq" id="XP_033460917.1">
    <property type="nucleotide sequence ID" value="XM_033599646.1"/>
</dbReference>
<evidence type="ECO:0000256" key="1">
    <source>
        <dbReference type="SAM" id="MobiDB-lite"/>
    </source>
</evidence>